<evidence type="ECO:0000313" key="2">
    <source>
        <dbReference type="Proteomes" id="UP000004507"/>
    </source>
</evidence>
<dbReference type="Proteomes" id="UP000004507">
    <property type="component" value="Unassembled WGS sequence"/>
</dbReference>
<gene>
    <name evidence="1" type="ORF">SKA53_06152</name>
</gene>
<dbReference type="EC" id="1.6.5.3" evidence="1"/>
<sequence length="40" mass="3839">MSIGLPASVLVLMGGTNLGGSVSAALFAPITGAVMMTGMN</sequence>
<keyword evidence="2" id="KW-1185">Reference proteome</keyword>
<dbReference type="AlphaFoldDB" id="A3V7L3"/>
<dbReference type="HOGENOM" id="CLU_3292028_0_0_5"/>
<evidence type="ECO:0000313" key="1">
    <source>
        <dbReference type="EMBL" id="EAQ05663.1"/>
    </source>
</evidence>
<reference evidence="1 2" key="1">
    <citation type="submission" date="2006-01" db="EMBL/GenBank/DDBJ databases">
        <authorList>
            <person name="Hagstrom A."/>
            <person name="Ferriera S."/>
            <person name="Johnson J."/>
            <person name="Kravitz S."/>
            <person name="Halpern A."/>
            <person name="Remington K."/>
            <person name="Beeson K."/>
            <person name="Tran B."/>
            <person name="Rogers Y.-H."/>
            <person name="Friedman R."/>
            <person name="Venter J.C."/>
        </authorList>
    </citation>
    <scope>NUCLEOTIDE SEQUENCE [LARGE SCALE GENOMIC DNA]</scope>
    <source>
        <strain evidence="1 2">SKA53</strain>
    </source>
</reference>
<name>A3V7L3_9RHOB</name>
<protein>
    <submittedName>
        <fullName evidence="1">NADH dehydrogenase delta subunit</fullName>
        <ecNumber evidence="1">1.6.5.3</ecNumber>
    </submittedName>
</protein>
<dbReference type="EMBL" id="AAMS01000007">
    <property type="protein sequence ID" value="EAQ05663.1"/>
    <property type="molecule type" value="Genomic_DNA"/>
</dbReference>
<proteinExistence type="predicted"/>
<organism evidence="1 2">
    <name type="scientific">Yoonia vestfoldensis SKA53</name>
    <dbReference type="NCBI Taxonomy" id="314232"/>
    <lineage>
        <taxon>Bacteria</taxon>
        <taxon>Pseudomonadati</taxon>
        <taxon>Pseudomonadota</taxon>
        <taxon>Alphaproteobacteria</taxon>
        <taxon>Rhodobacterales</taxon>
        <taxon>Paracoccaceae</taxon>
        <taxon>Yoonia</taxon>
    </lineage>
</organism>
<accession>A3V7L3</accession>
<comment type="caution">
    <text evidence="1">The sequence shown here is derived from an EMBL/GenBank/DDBJ whole genome shotgun (WGS) entry which is preliminary data.</text>
</comment>
<keyword evidence="1" id="KW-0560">Oxidoreductase</keyword>
<dbReference type="GO" id="GO:0016491">
    <property type="term" value="F:oxidoreductase activity"/>
    <property type="evidence" value="ECO:0007669"/>
    <property type="project" value="UniProtKB-KW"/>
</dbReference>